<proteinExistence type="predicted"/>
<sequence>MLINLLNLKRIIPSQDIEKIKRVFALFSIRRRLILATGLTVIIGVTLFYRPDASKVQITVPVLHTGEVGISLILSGAENILHPQDRIDLIATNVQQNIIDDDVSAKSWTLARNLRVIKSIPQNQDVRALLAVQEKDVLAIVQARREGELDFLLLPETHK</sequence>
<gene>
    <name evidence="1" type="ORF">UFOPK1811_00641</name>
    <name evidence="2" type="ORF">UFOPK2360_00019</name>
    <name evidence="3" type="ORF">UFOPK2922_00019</name>
    <name evidence="4" type="ORF">UFOPK3306_00206</name>
</gene>
<protein>
    <submittedName>
        <fullName evidence="2">Unannotated protein</fullName>
    </submittedName>
</protein>
<name>A0A6J6MIK4_9ZZZZ</name>
<evidence type="ECO:0000313" key="3">
    <source>
        <dbReference type="EMBL" id="CAB4766121.1"/>
    </source>
</evidence>
<dbReference type="EMBL" id="CAEZZS010000001">
    <property type="protein sequence ID" value="CAB4766121.1"/>
    <property type="molecule type" value="Genomic_DNA"/>
</dbReference>
<reference evidence="2" key="1">
    <citation type="submission" date="2020-05" db="EMBL/GenBank/DDBJ databases">
        <authorList>
            <person name="Chiriac C."/>
            <person name="Salcher M."/>
            <person name="Ghai R."/>
            <person name="Kavagutti S V."/>
        </authorList>
    </citation>
    <scope>NUCLEOTIDE SEQUENCE</scope>
</reference>
<dbReference type="EMBL" id="CAFBLI010000008">
    <property type="protein sequence ID" value="CAB4856905.1"/>
    <property type="molecule type" value="Genomic_DNA"/>
</dbReference>
<accession>A0A6J6MIK4</accession>
<dbReference type="AlphaFoldDB" id="A0A6J6MIK4"/>
<evidence type="ECO:0000313" key="1">
    <source>
        <dbReference type="EMBL" id="CAB4598711.1"/>
    </source>
</evidence>
<dbReference type="EMBL" id="CAEZUJ010000018">
    <property type="protein sequence ID" value="CAB4598711.1"/>
    <property type="molecule type" value="Genomic_DNA"/>
</dbReference>
<dbReference type="EMBL" id="CAEZXH010000001">
    <property type="protein sequence ID" value="CAB4673762.1"/>
    <property type="molecule type" value="Genomic_DNA"/>
</dbReference>
<organism evidence="2">
    <name type="scientific">freshwater metagenome</name>
    <dbReference type="NCBI Taxonomy" id="449393"/>
    <lineage>
        <taxon>unclassified sequences</taxon>
        <taxon>metagenomes</taxon>
        <taxon>ecological metagenomes</taxon>
    </lineage>
</organism>
<evidence type="ECO:0000313" key="2">
    <source>
        <dbReference type="EMBL" id="CAB4673762.1"/>
    </source>
</evidence>
<evidence type="ECO:0000313" key="4">
    <source>
        <dbReference type="EMBL" id="CAB4856905.1"/>
    </source>
</evidence>